<evidence type="ECO:0000256" key="2">
    <source>
        <dbReference type="PIRSR" id="PIRSR000390-1"/>
    </source>
</evidence>
<dbReference type="GO" id="GO:0008483">
    <property type="term" value="F:transaminase activity"/>
    <property type="evidence" value="ECO:0007669"/>
    <property type="project" value="UniProtKB-KW"/>
</dbReference>
<dbReference type="Pfam" id="PF01041">
    <property type="entry name" value="DegT_DnrJ_EryC1"/>
    <property type="match status" value="2"/>
</dbReference>
<keyword evidence="5" id="KW-0808">Transferase</keyword>
<dbReference type="PANTHER" id="PTHR30244">
    <property type="entry name" value="TRANSAMINASE"/>
    <property type="match status" value="1"/>
</dbReference>
<evidence type="ECO:0000313" key="5">
    <source>
        <dbReference type="EMBL" id="WEK39213.1"/>
    </source>
</evidence>
<dbReference type="Gene3D" id="3.40.640.10">
    <property type="entry name" value="Type I PLP-dependent aspartate aminotransferase-like (Major domain)"/>
    <property type="match status" value="1"/>
</dbReference>
<gene>
    <name evidence="5" type="ORF">P0Y50_11755</name>
</gene>
<evidence type="ECO:0000313" key="6">
    <source>
        <dbReference type="Proteomes" id="UP001213664"/>
    </source>
</evidence>
<dbReference type="Gene3D" id="3.90.1150.10">
    <property type="entry name" value="Aspartate Aminotransferase, domain 1"/>
    <property type="match status" value="1"/>
</dbReference>
<keyword evidence="3 4" id="KW-0663">Pyridoxal phosphate</keyword>
<proteinExistence type="inferred from homology"/>
<name>A0AAJ6BJB2_9CAUL</name>
<sequence>MARAAGFAPPTAGLPLLGRDLFPDRYSELETDLAAFLGAPGVQIECSGTAAFIVALRTLADRAPDRDEVVVPAYTCPLVAQAVAASGLKLKLADLSPDTLDMAPEALDGLCGARTLAVVPTHLGGRVSDIRPAVEAAHRVGAWVIEDAAQALGARLGAASVGQQGDIGFYSLAVGKGLSIYEGGVLTARDAPLRRALQETSRRLIPDSRTMEARRIAELIGYALLYRPGALRWSYGAPLRQALARGDWSAAAGDDFPDRIPLHRPGRWRKKVGAMALKRLPEFLAAAEVQASSRVETLAQIAGVDVVRDSAPGARGVWPILMVRLPDQAARDAVLAQGWDKGLGLSPPFLRALPDYRRYTSVVPTSAPDALPNARSWAGRLLAISNSPWLGDADFARVCEMLRRATSARG</sequence>
<dbReference type="GO" id="GO:0000271">
    <property type="term" value="P:polysaccharide biosynthetic process"/>
    <property type="evidence" value="ECO:0007669"/>
    <property type="project" value="TreeGrafter"/>
</dbReference>
<organism evidence="5 6">
    <name type="scientific">Candidatus Brevundimonas colombiensis</name>
    <dbReference type="NCBI Taxonomy" id="3121376"/>
    <lineage>
        <taxon>Bacteria</taxon>
        <taxon>Pseudomonadati</taxon>
        <taxon>Pseudomonadota</taxon>
        <taxon>Alphaproteobacteria</taxon>
        <taxon>Caulobacterales</taxon>
        <taxon>Caulobacteraceae</taxon>
        <taxon>Brevundimonas</taxon>
    </lineage>
</organism>
<reference evidence="5" key="1">
    <citation type="submission" date="2023-03" db="EMBL/GenBank/DDBJ databases">
        <title>Andean soil-derived lignocellulolytic bacterial consortium as a source of novel taxa and putative plastic-active enzymes.</title>
        <authorList>
            <person name="Diaz-Garcia L."/>
            <person name="Chuvochina M."/>
            <person name="Feuerriegel G."/>
            <person name="Bunk B."/>
            <person name="Sproer C."/>
            <person name="Streit W.R."/>
            <person name="Rodriguez L.M."/>
            <person name="Overmann J."/>
            <person name="Jimenez D.J."/>
        </authorList>
    </citation>
    <scope>NUCLEOTIDE SEQUENCE</scope>
    <source>
        <strain evidence="5">MAG 833</strain>
    </source>
</reference>
<dbReference type="InterPro" id="IPR015424">
    <property type="entry name" value="PyrdxlP-dep_Trfase"/>
</dbReference>
<keyword evidence="5" id="KW-0032">Aminotransferase</keyword>
<dbReference type="AlphaFoldDB" id="A0AAJ6BJB2"/>
<dbReference type="GO" id="GO:0030170">
    <property type="term" value="F:pyridoxal phosphate binding"/>
    <property type="evidence" value="ECO:0007669"/>
    <property type="project" value="TreeGrafter"/>
</dbReference>
<protein>
    <submittedName>
        <fullName evidence="5">DegT/DnrJ/EryC1/StrS family aminotransferase</fullName>
    </submittedName>
</protein>
<dbReference type="PANTHER" id="PTHR30244:SF34">
    <property type="entry name" value="DTDP-4-AMINO-4,6-DIDEOXYGALACTOSE TRANSAMINASE"/>
    <property type="match status" value="1"/>
</dbReference>
<dbReference type="Proteomes" id="UP001213664">
    <property type="component" value="Chromosome"/>
</dbReference>
<dbReference type="EMBL" id="CP119326">
    <property type="protein sequence ID" value="WEK39213.1"/>
    <property type="molecule type" value="Genomic_DNA"/>
</dbReference>
<feature type="active site" description="Proton acceptor" evidence="2">
    <location>
        <position position="176"/>
    </location>
</feature>
<dbReference type="InterPro" id="IPR015422">
    <property type="entry name" value="PyrdxlP-dep_Trfase_small"/>
</dbReference>
<evidence type="ECO:0000256" key="4">
    <source>
        <dbReference type="RuleBase" id="RU004508"/>
    </source>
</evidence>
<dbReference type="InterPro" id="IPR000653">
    <property type="entry name" value="DegT/StrS_aminotransferase"/>
</dbReference>
<evidence type="ECO:0000256" key="1">
    <source>
        <dbReference type="ARBA" id="ARBA00037999"/>
    </source>
</evidence>
<dbReference type="InterPro" id="IPR015421">
    <property type="entry name" value="PyrdxlP-dep_Trfase_major"/>
</dbReference>
<accession>A0AAJ6BJB2</accession>
<feature type="modified residue" description="N6-(pyridoxal phosphate)lysine" evidence="3">
    <location>
        <position position="176"/>
    </location>
</feature>
<evidence type="ECO:0000256" key="3">
    <source>
        <dbReference type="PIRSR" id="PIRSR000390-2"/>
    </source>
</evidence>
<dbReference type="SUPFAM" id="SSF53383">
    <property type="entry name" value="PLP-dependent transferases"/>
    <property type="match status" value="1"/>
</dbReference>
<dbReference type="PIRSF" id="PIRSF000390">
    <property type="entry name" value="PLP_StrS"/>
    <property type="match status" value="1"/>
</dbReference>
<comment type="similarity">
    <text evidence="1 4">Belongs to the DegT/DnrJ/EryC1 family.</text>
</comment>